<keyword evidence="3" id="KW-1185">Reference proteome</keyword>
<feature type="region of interest" description="Disordered" evidence="1">
    <location>
        <begin position="1"/>
        <end position="46"/>
    </location>
</feature>
<evidence type="ECO:0000313" key="2">
    <source>
        <dbReference type="EMBL" id="KAE9404135.1"/>
    </source>
</evidence>
<organism evidence="2 3">
    <name type="scientific">Gymnopus androsaceus JB14</name>
    <dbReference type="NCBI Taxonomy" id="1447944"/>
    <lineage>
        <taxon>Eukaryota</taxon>
        <taxon>Fungi</taxon>
        <taxon>Dikarya</taxon>
        <taxon>Basidiomycota</taxon>
        <taxon>Agaricomycotina</taxon>
        <taxon>Agaricomycetes</taxon>
        <taxon>Agaricomycetidae</taxon>
        <taxon>Agaricales</taxon>
        <taxon>Marasmiineae</taxon>
        <taxon>Omphalotaceae</taxon>
        <taxon>Gymnopus</taxon>
    </lineage>
</organism>
<name>A0A6A4I5U1_9AGAR</name>
<protein>
    <submittedName>
        <fullName evidence="2">Uncharacterized protein</fullName>
    </submittedName>
</protein>
<gene>
    <name evidence="2" type="ORF">BT96DRAFT_440055</name>
</gene>
<dbReference type="AlphaFoldDB" id="A0A6A4I5U1"/>
<feature type="compositionally biased region" description="Pro residues" evidence="1">
    <location>
        <begin position="24"/>
        <end position="33"/>
    </location>
</feature>
<reference evidence="2" key="1">
    <citation type="journal article" date="2019" name="Environ. Microbiol.">
        <title>Fungal ecological strategies reflected in gene transcription - a case study of two litter decomposers.</title>
        <authorList>
            <person name="Barbi F."/>
            <person name="Kohler A."/>
            <person name="Barry K."/>
            <person name="Baskaran P."/>
            <person name="Daum C."/>
            <person name="Fauchery L."/>
            <person name="Ihrmark K."/>
            <person name="Kuo A."/>
            <person name="LaButti K."/>
            <person name="Lipzen A."/>
            <person name="Morin E."/>
            <person name="Grigoriev I.V."/>
            <person name="Henrissat B."/>
            <person name="Lindahl B."/>
            <person name="Martin F."/>
        </authorList>
    </citation>
    <scope>NUCLEOTIDE SEQUENCE</scope>
    <source>
        <strain evidence="2">JB14</strain>
    </source>
</reference>
<proteinExistence type="predicted"/>
<accession>A0A6A4I5U1</accession>
<dbReference type="OrthoDB" id="2984338at2759"/>
<dbReference type="EMBL" id="ML769419">
    <property type="protein sequence ID" value="KAE9404135.1"/>
    <property type="molecule type" value="Genomic_DNA"/>
</dbReference>
<feature type="compositionally biased region" description="Basic and acidic residues" evidence="1">
    <location>
        <begin position="1"/>
        <end position="11"/>
    </location>
</feature>
<dbReference type="Proteomes" id="UP000799118">
    <property type="component" value="Unassembled WGS sequence"/>
</dbReference>
<sequence>MNHRRSEREHPPPYAPNTREPPRTQNPPPPPQGPRYIPRLGEMDPQPFEDEEQRYVYCRNLHSRPALGVADGFEWDVLQTGKLVEIDRENQIYLTGEVVIPLPARSQETIQARPYPHNAEIANVLFEHSNTAGHFNGFYSLVDIHRGILIRTRMEQETSTITTTPGEKIVLEGFHLPKWASRSHFLGSDGLKSRDNVNEWEPIRVPSIDQPHLTYASTEHLALWLAIHGNVIDYPGVNLTDSGWIDKNTVEGYRILRILDPSHGAQHSEFRSFFILIISLPKFYGQLIEVNHLSISPTVKLMTCPYQPKNVSDVARHMAACGITETQADDLLQYGRIYCMDKLTSQPKSTRDVGPWLFIWRRSNMRMLVSDCIPSQDPAFQIP</sequence>
<evidence type="ECO:0000256" key="1">
    <source>
        <dbReference type="SAM" id="MobiDB-lite"/>
    </source>
</evidence>
<evidence type="ECO:0000313" key="3">
    <source>
        <dbReference type="Proteomes" id="UP000799118"/>
    </source>
</evidence>